<dbReference type="RefSeq" id="WP_353648918.1">
    <property type="nucleotide sequence ID" value="NZ_CP159218.1"/>
</dbReference>
<dbReference type="AlphaFoldDB" id="A0AAU8DPP7"/>
<accession>A0AAU8DPP7</accession>
<name>A0AAU8DPP7_9ACTN</name>
<dbReference type="InterPro" id="IPR019405">
    <property type="entry name" value="Lactonase_7-beta_prop"/>
</dbReference>
<dbReference type="InterPro" id="IPR015943">
    <property type="entry name" value="WD40/YVTN_repeat-like_dom_sf"/>
</dbReference>
<dbReference type="SUPFAM" id="SSF51004">
    <property type="entry name" value="C-terminal (heme d1) domain of cytochrome cd1-nitrite reductase"/>
    <property type="match status" value="1"/>
</dbReference>
<dbReference type="EMBL" id="CP159218">
    <property type="protein sequence ID" value="XCG63303.1"/>
    <property type="molecule type" value="Genomic_DNA"/>
</dbReference>
<sequence length="337" mass="35349">MSTEARAVAWIGGYPEDSGTGQQGIRLLTADEAGEAAETRWVGAAESPSWLARHHSAAVLYAAQESAGTLAAFRIVGTTLTPFDEIPAGEAVCHLLVGPDLLIACCYGDGDVVRVELHDDGSFGERSLAVPSIDPHAPEGDRQSRAHCAAPLGDGHIVVSDLGHDQLRFFDTADILQQIGTVVLPMGSGPRHLWVHSTSKVSVITEYSCQVITVERINEGPWRILSTVSLLVGDVPADAAGAELTGSSDGAVLYAGVRGPDLIVTLDATATTVLGRTPSGARWPRHHRQLGDRLLVANQESDEISVLQIDPATDLPGGVVGRISTPAPAHILAIDAP</sequence>
<reference evidence="2" key="1">
    <citation type="submission" date="2024-05" db="EMBL/GenBank/DDBJ databases">
        <authorList>
            <person name="Cai S.Y."/>
            <person name="Jin L.M."/>
            <person name="Li H.R."/>
        </authorList>
    </citation>
    <scope>NUCLEOTIDE SEQUENCE</scope>
    <source>
        <strain evidence="2">A5-74</strain>
    </source>
</reference>
<dbReference type="Pfam" id="PF10282">
    <property type="entry name" value="Lactonase"/>
    <property type="match status" value="1"/>
</dbReference>
<dbReference type="InterPro" id="IPR050282">
    <property type="entry name" value="Cycloisomerase_2"/>
</dbReference>
<protein>
    <submittedName>
        <fullName evidence="2">Beta-propeller fold lactonase family protein</fullName>
    </submittedName>
</protein>
<dbReference type="GO" id="GO:0017057">
    <property type="term" value="F:6-phosphogluconolactonase activity"/>
    <property type="evidence" value="ECO:0007669"/>
    <property type="project" value="TreeGrafter"/>
</dbReference>
<proteinExistence type="inferred from homology"/>
<gene>
    <name evidence="2" type="ORF">ABLG96_19205</name>
</gene>
<dbReference type="PANTHER" id="PTHR30344:SF1">
    <property type="entry name" value="6-PHOSPHOGLUCONOLACTONASE"/>
    <property type="match status" value="1"/>
</dbReference>
<organism evidence="2">
    <name type="scientific">Nakamurella sp. A5-74</name>
    <dbReference type="NCBI Taxonomy" id="3158264"/>
    <lineage>
        <taxon>Bacteria</taxon>
        <taxon>Bacillati</taxon>
        <taxon>Actinomycetota</taxon>
        <taxon>Actinomycetes</taxon>
        <taxon>Nakamurellales</taxon>
        <taxon>Nakamurellaceae</taxon>
        <taxon>Nakamurella</taxon>
    </lineage>
</organism>
<evidence type="ECO:0000313" key="2">
    <source>
        <dbReference type="EMBL" id="XCG63303.1"/>
    </source>
</evidence>
<evidence type="ECO:0000256" key="1">
    <source>
        <dbReference type="ARBA" id="ARBA00005564"/>
    </source>
</evidence>
<dbReference type="InterPro" id="IPR011048">
    <property type="entry name" value="Haem_d1_sf"/>
</dbReference>
<dbReference type="PANTHER" id="PTHR30344">
    <property type="entry name" value="6-PHOSPHOGLUCONOLACTONASE-RELATED"/>
    <property type="match status" value="1"/>
</dbReference>
<dbReference type="Gene3D" id="2.130.10.10">
    <property type="entry name" value="YVTN repeat-like/Quinoprotein amine dehydrogenase"/>
    <property type="match status" value="1"/>
</dbReference>
<comment type="similarity">
    <text evidence="1">Belongs to the cycloisomerase 2 family.</text>
</comment>